<evidence type="ECO:0000256" key="1">
    <source>
        <dbReference type="ARBA" id="ARBA00022737"/>
    </source>
</evidence>
<organism evidence="3 4">
    <name type="scientific">Seriola lalandi dorsalis</name>
    <dbReference type="NCBI Taxonomy" id="1841481"/>
    <lineage>
        <taxon>Eukaryota</taxon>
        <taxon>Metazoa</taxon>
        <taxon>Chordata</taxon>
        <taxon>Craniata</taxon>
        <taxon>Vertebrata</taxon>
        <taxon>Euteleostomi</taxon>
        <taxon>Actinopterygii</taxon>
        <taxon>Neopterygii</taxon>
        <taxon>Teleostei</taxon>
        <taxon>Neoteleostei</taxon>
        <taxon>Acanthomorphata</taxon>
        <taxon>Carangaria</taxon>
        <taxon>Carangiformes</taxon>
        <taxon>Carangidae</taxon>
        <taxon>Seriola</taxon>
    </lineage>
</organism>
<keyword evidence="2" id="KW-0802">TPR repeat</keyword>
<dbReference type="GO" id="GO:0060271">
    <property type="term" value="P:cilium assembly"/>
    <property type="evidence" value="ECO:0007669"/>
    <property type="project" value="TreeGrafter"/>
</dbReference>
<dbReference type="GO" id="GO:0003341">
    <property type="term" value="P:cilium movement"/>
    <property type="evidence" value="ECO:0007669"/>
    <property type="project" value="TreeGrafter"/>
</dbReference>
<evidence type="ECO:0000256" key="2">
    <source>
        <dbReference type="ARBA" id="ARBA00022803"/>
    </source>
</evidence>
<dbReference type="GO" id="GO:0070062">
    <property type="term" value="C:extracellular exosome"/>
    <property type="evidence" value="ECO:0007669"/>
    <property type="project" value="TreeGrafter"/>
</dbReference>
<dbReference type="Ensembl" id="ENSSLDT00000010058.1">
    <property type="protein sequence ID" value="ENSSLDP00000009713.1"/>
    <property type="gene ID" value="ENSSLDG00000007731.1"/>
</dbReference>
<reference evidence="3" key="1">
    <citation type="submission" date="2025-08" db="UniProtKB">
        <authorList>
            <consortium name="Ensembl"/>
        </authorList>
    </citation>
    <scope>IDENTIFICATION</scope>
</reference>
<keyword evidence="4" id="KW-1185">Reference proteome</keyword>
<name>A0A3B4XB83_SERLL</name>
<dbReference type="InterPro" id="IPR052628">
    <property type="entry name" value="CFAP70"/>
</dbReference>
<dbReference type="GO" id="GO:0031514">
    <property type="term" value="C:motile cilium"/>
    <property type="evidence" value="ECO:0007669"/>
    <property type="project" value="TreeGrafter"/>
</dbReference>
<dbReference type="PANTHER" id="PTHR44314:SF1">
    <property type="entry name" value="CILIA- AND FLAGELLA-ASSOCIATED PROTEIN 70"/>
    <property type="match status" value="1"/>
</dbReference>
<proteinExistence type="predicted"/>
<evidence type="ECO:0000313" key="3">
    <source>
        <dbReference type="Ensembl" id="ENSSLDP00000009713.1"/>
    </source>
</evidence>
<reference evidence="3" key="2">
    <citation type="submission" date="2025-09" db="UniProtKB">
        <authorList>
            <consortium name="Ensembl"/>
        </authorList>
    </citation>
    <scope>IDENTIFICATION</scope>
</reference>
<protein>
    <submittedName>
        <fullName evidence="3">Uncharacterized protein</fullName>
    </submittedName>
</protein>
<dbReference type="STRING" id="1841481.ENSSLDP00000009713"/>
<accession>A0A3B4XB83</accession>
<dbReference type="Proteomes" id="UP000261360">
    <property type="component" value="Unplaced"/>
</dbReference>
<evidence type="ECO:0000313" key="4">
    <source>
        <dbReference type="Proteomes" id="UP000261360"/>
    </source>
</evidence>
<dbReference type="PANTHER" id="PTHR44314">
    <property type="entry name" value="CILIA- AND FLAGELLA-ASSOCIATED PROTEIN 70"/>
    <property type="match status" value="1"/>
</dbReference>
<keyword evidence="1" id="KW-0677">Repeat</keyword>
<dbReference type="Gene3D" id="1.25.40.10">
    <property type="entry name" value="Tetratricopeptide repeat domain"/>
    <property type="match status" value="1"/>
</dbReference>
<dbReference type="AlphaFoldDB" id="A0A3B4XB83"/>
<sequence>MAEHALSQELLCSHGGRSVSYLLHLAQLQLLKADYCSAAAKSLQDPDAWALNGHCHYLQEAFRDAQWSYERSLSFLQQPSDTHLVLLRLGSIYLQQGQLEDLHIAEEALTEANHLNNQNAEVWAYLSLICLRSGRREEAEQFYKYAKRVSLSGGFVSDYCTVIDLLLIK</sequence>
<dbReference type="SUPFAM" id="SSF48452">
    <property type="entry name" value="TPR-like"/>
    <property type="match status" value="1"/>
</dbReference>
<dbReference type="GeneTree" id="ENSGT00390000013319"/>
<dbReference type="InterPro" id="IPR011990">
    <property type="entry name" value="TPR-like_helical_dom_sf"/>
</dbReference>